<evidence type="ECO:0000256" key="3">
    <source>
        <dbReference type="HAMAP-Rule" id="MF_00600"/>
    </source>
</evidence>
<accession>A0A2W5I859</accession>
<evidence type="ECO:0000313" key="8">
    <source>
        <dbReference type="Proteomes" id="UP000248606"/>
    </source>
</evidence>
<evidence type="ECO:0000256" key="6">
    <source>
        <dbReference type="SAM" id="MobiDB-lite"/>
    </source>
</evidence>
<evidence type="ECO:0000256" key="1">
    <source>
        <dbReference type="ARBA" id="ARBA00006607"/>
    </source>
</evidence>
<evidence type="ECO:0000256" key="2">
    <source>
        <dbReference type="ARBA" id="ARBA00023186"/>
    </source>
</evidence>
<dbReference type="InterPro" id="IPR027409">
    <property type="entry name" value="GroEL-like_apical_dom_sf"/>
</dbReference>
<feature type="binding site" evidence="3">
    <location>
        <position position="494"/>
    </location>
    <ligand>
        <name>ATP</name>
        <dbReference type="ChEBI" id="CHEBI:30616"/>
    </ligand>
</feature>
<feature type="binding site" evidence="3">
    <location>
        <position position="413"/>
    </location>
    <ligand>
        <name>ATP</name>
        <dbReference type="ChEBI" id="CHEBI:30616"/>
    </ligand>
</feature>
<dbReference type="GO" id="GO:0005737">
    <property type="term" value="C:cytoplasm"/>
    <property type="evidence" value="ECO:0007669"/>
    <property type="project" value="UniProtKB-SubCell"/>
</dbReference>
<comment type="caution">
    <text evidence="7">The sequence shown here is derived from an EMBL/GenBank/DDBJ whole genome shotgun (WGS) entry which is preliminary data.</text>
</comment>
<dbReference type="NCBIfam" id="TIGR02348">
    <property type="entry name" value="GroEL"/>
    <property type="match status" value="1"/>
</dbReference>
<feature type="region of interest" description="Disordered" evidence="6">
    <location>
        <begin position="520"/>
        <end position="540"/>
    </location>
</feature>
<dbReference type="CDD" id="cd03344">
    <property type="entry name" value="GroEL"/>
    <property type="match status" value="1"/>
</dbReference>
<dbReference type="HAMAP" id="MF_00600">
    <property type="entry name" value="CH60"/>
    <property type="match status" value="1"/>
</dbReference>
<comment type="function">
    <text evidence="3 5">Together with its co-chaperonin GroES, plays an essential role in assisting protein folding. The GroEL-GroES system forms a nano-cage that allows encapsulation of the non-native substrate proteins and provides a physical environment optimized to promote and accelerate protein folding.</text>
</comment>
<keyword evidence="3" id="KW-0067">ATP-binding</keyword>
<comment type="subcellular location">
    <subcellularLocation>
        <location evidence="3">Cytoplasm</location>
    </subcellularLocation>
</comment>
<dbReference type="Gene3D" id="3.30.260.10">
    <property type="entry name" value="TCP-1-like chaperonin intermediate domain"/>
    <property type="match status" value="1"/>
</dbReference>
<feature type="binding site" evidence="3">
    <location>
        <begin position="478"/>
        <end position="480"/>
    </location>
    <ligand>
        <name>ATP</name>
        <dbReference type="ChEBI" id="CHEBI:30616"/>
    </ligand>
</feature>
<feature type="binding site" evidence="3">
    <location>
        <begin position="86"/>
        <end position="90"/>
    </location>
    <ligand>
        <name>ATP</name>
        <dbReference type="ChEBI" id="CHEBI:30616"/>
    </ligand>
</feature>
<comment type="subunit">
    <text evidence="3 5">Forms a cylinder of 14 subunits composed of two heptameric rings stacked back-to-back. Interacts with the co-chaperonin GroES.</text>
</comment>
<gene>
    <name evidence="3 7" type="primary">groL</name>
    <name evidence="3" type="synonym">groEL</name>
    <name evidence="7" type="ORF">DI579_06880</name>
</gene>
<sequence length="540" mass="57300">MSKLIAFHQDARTSLLNGADRLADTVRVTLGPRGRHVVLQKPIGLPQVVNDGVTIAREIDLPDPFEDLGAQLLRAVATKTNDSAGDGTTTAAVIAQRIMHEGLRNVAAGANPMELSVGIKLAAEKTEELLAQAATPVETSEAIRHVATVSSREEKIGDMVARGMDMVGRDGVISVDESQATETEIVLTEGMEFDKGYLSPSFITDYEAARAELENPYILLHRNKLSSLPTLLPLLEKVVETKRPLLIIAEDVEGEALAALAMNAVRKTLRVVAVKAPFFGDRRVSFMHDMAAVTGATVVDPDTGVNLAEAGIEILGSAKRVTVTKKSTLIIDGAGAPDSVEERRQQLRSEIEHCSSEWDKKKIGERLAKMSGGVALIKVGGVTEAEVTERMTRVDDAIHAAQAAVKEGIIAGGGSTLAQLAPQVEGYADTLDGDVALGARILATALTAPLYWIATNAGEDGSVICQKVQDMPVGEGYNAATCTFGDLVQEGVIDPVMVTRSAVTNAASVGRMVLTTEMSVVDKPQSPGEDNNVHAGHHHH</sequence>
<evidence type="ECO:0000256" key="5">
    <source>
        <dbReference type="RuleBase" id="RU000419"/>
    </source>
</evidence>
<dbReference type="GO" id="GO:0009408">
    <property type="term" value="P:response to heat"/>
    <property type="evidence" value="ECO:0007669"/>
    <property type="project" value="UniProtKB-ARBA"/>
</dbReference>
<dbReference type="GO" id="GO:0016853">
    <property type="term" value="F:isomerase activity"/>
    <property type="evidence" value="ECO:0007669"/>
    <property type="project" value="UniProtKB-KW"/>
</dbReference>
<keyword evidence="3" id="KW-0413">Isomerase</keyword>
<dbReference type="NCBIfam" id="NF009487">
    <property type="entry name" value="PRK12849.1"/>
    <property type="match status" value="1"/>
</dbReference>
<feature type="binding site" evidence="3">
    <location>
        <begin position="29"/>
        <end position="32"/>
    </location>
    <ligand>
        <name>ATP</name>
        <dbReference type="ChEBI" id="CHEBI:30616"/>
    </ligand>
</feature>
<dbReference type="NCBIfam" id="NF009488">
    <property type="entry name" value="PRK12850.1"/>
    <property type="match status" value="1"/>
</dbReference>
<dbReference type="NCBIfam" id="NF000592">
    <property type="entry name" value="PRK00013.1"/>
    <property type="match status" value="1"/>
</dbReference>
<dbReference type="InterPro" id="IPR001844">
    <property type="entry name" value="Cpn60/GroEL"/>
</dbReference>
<dbReference type="GO" id="GO:0005524">
    <property type="term" value="F:ATP binding"/>
    <property type="evidence" value="ECO:0007669"/>
    <property type="project" value="UniProtKB-UniRule"/>
</dbReference>
<keyword evidence="2 3" id="KW-0143">Chaperone</keyword>
<dbReference type="GO" id="GO:0140662">
    <property type="term" value="F:ATP-dependent protein folding chaperone"/>
    <property type="evidence" value="ECO:0007669"/>
    <property type="project" value="InterPro"/>
</dbReference>
<dbReference type="SUPFAM" id="SSF48592">
    <property type="entry name" value="GroEL equatorial domain-like"/>
    <property type="match status" value="1"/>
</dbReference>
<dbReference type="SUPFAM" id="SSF54849">
    <property type="entry name" value="GroEL-intermediate domain like"/>
    <property type="match status" value="1"/>
</dbReference>
<protein>
    <recommendedName>
        <fullName evidence="3">Chaperonin GroEL</fullName>
        <ecNumber evidence="3">5.6.1.7</ecNumber>
    </recommendedName>
    <alternativeName>
        <fullName evidence="3">60 kDa chaperonin</fullName>
    </alternativeName>
    <alternativeName>
        <fullName evidence="3">Chaperonin-60</fullName>
        <shortName evidence="3">Cpn60</shortName>
    </alternativeName>
</protein>
<dbReference type="PANTHER" id="PTHR45633">
    <property type="entry name" value="60 KDA HEAT SHOCK PROTEIN, MITOCHONDRIAL"/>
    <property type="match status" value="1"/>
</dbReference>
<dbReference type="AlphaFoldDB" id="A0A2W5I859"/>
<dbReference type="InterPro" id="IPR027413">
    <property type="entry name" value="GROEL-like_equatorial_sf"/>
</dbReference>
<evidence type="ECO:0000313" key="7">
    <source>
        <dbReference type="EMBL" id="PZP88305.1"/>
    </source>
</evidence>
<dbReference type="InterPro" id="IPR002423">
    <property type="entry name" value="Cpn60/GroEL/TCP-1"/>
</dbReference>
<dbReference type="InterPro" id="IPR027410">
    <property type="entry name" value="TCP-1-like_intermed_sf"/>
</dbReference>
<dbReference type="EC" id="5.6.1.7" evidence="3"/>
<dbReference type="Gene3D" id="1.10.560.10">
    <property type="entry name" value="GroEL-like equatorial domain"/>
    <property type="match status" value="1"/>
</dbReference>
<dbReference type="GO" id="GO:0042026">
    <property type="term" value="P:protein refolding"/>
    <property type="evidence" value="ECO:0007669"/>
    <property type="project" value="UniProtKB-UniRule"/>
</dbReference>
<dbReference type="FunFam" id="3.50.7.10:FF:000001">
    <property type="entry name" value="60 kDa chaperonin"/>
    <property type="match status" value="1"/>
</dbReference>
<organism evidence="7 8">
    <name type="scientific">Lawsonella clevelandensis</name>
    <dbReference type="NCBI Taxonomy" id="1528099"/>
    <lineage>
        <taxon>Bacteria</taxon>
        <taxon>Bacillati</taxon>
        <taxon>Actinomycetota</taxon>
        <taxon>Actinomycetes</taxon>
        <taxon>Mycobacteriales</taxon>
        <taxon>Lawsonellaceae</taxon>
        <taxon>Lawsonella</taxon>
    </lineage>
</organism>
<dbReference type="Gene3D" id="3.50.7.10">
    <property type="entry name" value="GroEL"/>
    <property type="match status" value="1"/>
</dbReference>
<dbReference type="SUPFAM" id="SSF52029">
    <property type="entry name" value="GroEL apical domain-like"/>
    <property type="match status" value="1"/>
</dbReference>
<dbReference type="EMBL" id="QFOZ01000013">
    <property type="protein sequence ID" value="PZP88305.1"/>
    <property type="molecule type" value="Genomic_DNA"/>
</dbReference>
<evidence type="ECO:0000256" key="4">
    <source>
        <dbReference type="RuleBase" id="RU000418"/>
    </source>
</evidence>
<proteinExistence type="inferred from homology"/>
<dbReference type="NCBIfam" id="NF009489">
    <property type="entry name" value="PRK12851.1"/>
    <property type="match status" value="1"/>
</dbReference>
<name>A0A2W5I859_9ACTN</name>
<comment type="caution">
    <text evidence="3">Lacks conserved residue(s) required for the propagation of feature annotation.</text>
</comment>
<comment type="similarity">
    <text evidence="1 3 4">Belongs to the chaperonin (HSP60) family.</text>
</comment>
<dbReference type="Pfam" id="PF00118">
    <property type="entry name" value="Cpn60_TCP1"/>
    <property type="match status" value="1"/>
</dbReference>
<dbReference type="RefSeq" id="WP_303678984.1">
    <property type="nucleotide sequence ID" value="NZ_CAKZIO010000004.1"/>
</dbReference>
<reference evidence="7 8" key="1">
    <citation type="submission" date="2017-08" db="EMBL/GenBank/DDBJ databases">
        <title>Infants hospitalized years apart are colonized by the same room-sourced microbial strains.</title>
        <authorList>
            <person name="Brooks B."/>
            <person name="Olm M.R."/>
            <person name="Firek B.A."/>
            <person name="Baker R."/>
            <person name="Thomas B.C."/>
            <person name="Morowitz M.J."/>
            <person name="Banfield J.F."/>
        </authorList>
    </citation>
    <scope>NUCLEOTIDE SEQUENCE [LARGE SCALE GENOMIC DNA]</scope>
    <source>
        <strain evidence="7">S2_006_000_R1_57</strain>
    </source>
</reference>
<dbReference type="Proteomes" id="UP000248606">
    <property type="component" value="Unassembled WGS sequence"/>
</dbReference>
<dbReference type="GO" id="GO:0051082">
    <property type="term" value="F:unfolded protein binding"/>
    <property type="evidence" value="ECO:0007669"/>
    <property type="project" value="UniProtKB-UniRule"/>
</dbReference>
<keyword evidence="3" id="KW-0963">Cytoplasm</keyword>
<keyword evidence="3" id="KW-0547">Nucleotide-binding</keyword>
<dbReference type="PRINTS" id="PR00298">
    <property type="entry name" value="CHAPERONIN60"/>
</dbReference>